<dbReference type="Gene3D" id="1.25.40.20">
    <property type="entry name" value="Ankyrin repeat-containing domain"/>
    <property type="match status" value="4"/>
</dbReference>
<dbReference type="GO" id="GO:0003824">
    <property type="term" value="F:catalytic activity"/>
    <property type="evidence" value="ECO:0007669"/>
    <property type="project" value="InterPro"/>
</dbReference>
<feature type="repeat" description="ANK" evidence="2">
    <location>
        <begin position="982"/>
        <end position="1014"/>
    </location>
</feature>
<evidence type="ECO:0000256" key="2">
    <source>
        <dbReference type="PROSITE-ProRule" id="PRU00023"/>
    </source>
</evidence>
<dbReference type="SMART" id="SM00248">
    <property type="entry name" value="ANK"/>
    <property type="match status" value="11"/>
</dbReference>
<dbReference type="Proteomes" id="UP000310039">
    <property type="component" value="Unassembled WGS sequence"/>
</dbReference>
<protein>
    <submittedName>
        <fullName evidence="5">Purine and uridine phosphorylase</fullName>
    </submittedName>
</protein>
<dbReference type="Pfam" id="PF24883">
    <property type="entry name" value="NPHP3_N"/>
    <property type="match status" value="1"/>
</dbReference>
<feature type="repeat" description="ANK" evidence="2">
    <location>
        <begin position="1343"/>
        <end position="1375"/>
    </location>
</feature>
<dbReference type="Pfam" id="PF00023">
    <property type="entry name" value="Ank"/>
    <property type="match status" value="2"/>
</dbReference>
<dbReference type="SUPFAM" id="SSF52540">
    <property type="entry name" value="P-loop containing nucleoside triphosphate hydrolases"/>
    <property type="match status" value="1"/>
</dbReference>
<name>A0A4S9XNX7_AURPU</name>
<accession>A0A4S9XNX7</accession>
<evidence type="ECO:0000313" key="6">
    <source>
        <dbReference type="Proteomes" id="UP000310039"/>
    </source>
</evidence>
<dbReference type="InterPro" id="IPR036770">
    <property type="entry name" value="Ankyrin_rpt-contain_sf"/>
</dbReference>
<dbReference type="InterPro" id="IPR027417">
    <property type="entry name" value="P-loop_NTPase"/>
</dbReference>
<dbReference type="EMBL" id="QZBT01000099">
    <property type="protein sequence ID" value="THZ81488.1"/>
    <property type="molecule type" value="Genomic_DNA"/>
</dbReference>
<comment type="caution">
    <text evidence="5">The sequence shown here is derived from an EMBL/GenBank/DDBJ whole genome shotgun (WGS) entry which is preliminary data.</text>
</comment>
<dbReference type="Pfam" id="PF12796">
    <property type="entry name" value="Ank_2"/>
    <property type="match status" value="3"/>
</dbReference>
<dbReference type="Gene3D" id="3.40.50.1580">
    <property type="entry name" value="Nucleoside phosphorylase domain"/>
    <property type="match status" value="1"/>
</dbReference>
<dbReference type="PROSITE" id="PS50088">
    <property type="entry name" value="ANK_REPEAT"/>
    <property type="match status" value="5"/>
</dbReference>
<dbReference type="PROSITE" id="PS50297">
    <property type="entry name" value="ANK_REP_REGION"/>
    <property type="match status" value="3"/>
</dbReference>
<evidence type="ECO:0000256" key="3">
    <source>
        <dbReference type="SAM" id="SignalP"/>
    </source>
</evidence>
<feature type="repeat" description="ANK" evidence="2">
    <location>
        <begin position="1120"/>
        <end position="1152"/>
    </location>
</feature>
<sequence>MLNPKDYTVLWICALPLEYVAAQAFLDQEDPKSGVGEISNDDTNAYTLGQIAGHKVVLAVLPKGEIGVGSAASVITHIIRSFPNIRIGLLVGVGGGAPTKDHDIRLGDIVVSSPKDGRSGIYHHDFGKETQETGFQQTGFLNQPPEVVRTAVAALEAKHTLKGHTINQSIEHAMIKNPRLRTRGFARPNPISDCLHKSDVLHSAMGESYMGCCGDDFGNLVLRRQRGGDDDDPAIYYGLIGSGNKLIRNALMRDKLARDPGILCFEMEAAGIMNRMPCLVIRGICDYCDSHKNKDWQGYAAMTAAAYTTELLSEILPKHVEGVEVLAKSLEALKRKMSIVAESIDQIKTSGKSDKIERWLEAPNSSINHNNAIDKHNAGTGQWFLESNHFLEWRQEPNSFLWLHGPSGCGKTILSSTIIETLARESLQLVYFYFDFSDPNKQTLESMLRSMLAQLYLRGCTSAQSVIQDLYDRARGDTASMNQMTDALKSTSERSGIIRIVLDALDEAKSPEDIVNWFRKLRESHGHSVQMIVTSRPPVANWVSEDQGFPLGLERIDEDIGVYVHARLHSMEFEEWNSQLKLCDEVEERLKAKADGMFRWAACQLDDLRSCPNVPAVYAVLDDLPATLNETYARTLETIRASQFGQQMVFILQLVLYSGDYPLSLEACNDALVIDTQSELGFEIRNRFFRIHDVLKFCGGFIDTYPDRFGRSQVRFVHASVQDYLSTTMDESSARRSILSAGIAYLKAVDWSLLSFVGAEDRYWETGTGRVDEEMKMVRIDKRLELQFPFIDGAANSWMENAKYLDQRHEDTPDCMIDFLQRSLDLFGPFFDFLTSGDDPLHRLAGSRLRHPLVLVASLGLAHCFEHLVFDRKAASCLELCLNPPSMLLPTTGGSENSCPCMRYGNSDASANSSCLVDALLEASYHCHDQIVRHLIHYGVNVGAHDSDGYTALEIAAATGDQKTVEMLVNSGALDCSINLGGAGYELCLAATNGNLETLKYLLARGAGINTQCEPYGTALLAAIEAFLYQQRHTSSDLSVIRMLIAHGANVNQPFKTLTPLKAALCTGHMDVLAVLTAAGADIGTLARDSLTLTVSVLMGYTDIVELLLKNGADVHGLQLRQTPLQVAAANGNIVVAKKLLEYGAAVDLVSSGGHHLMLEVWNRASKARYAKTLLLGEREVHSHDEEKQTALQVAASCNDHSMVLLLIECGACVNFLSPSGTALTLACGLDSEAICHKRRWNRGPHLPWYEEYKIFQVEQRQVVSSLLGFGALVDVPGLVENAFTLAVVAGNVAAVKILLEIDALVETADPYGKTSPPSHTTSLECTITTNQLGATVHRLGSRHSTPLQLAASMGFGEIVWKLLEYGVDIDATSPDGCALMQAAKNNRKSTVLSLLDKDHDPSGQGIECDSQEVAALEAMMDRKLRLLEECRCPLCEAVRWRKVSIVELLISRGADVELAIREAYHKGEIRVAQKLRQYQPSISYADWQDDTWTHIFDVDLGQSSQPRSLTTSYIRWEWQSLMYKVGTQPKHAILRRTLDHQLGEAQDIAGTDCGWLELD</sequence>
<evidence type="ECO:0000259" key="4">
    <source>
        <dbReference type="Pfam" id="PF24883"/>
    </source>
</evidence>
<dbReference type="InterPro" id="IPR053137">
    <property type="entry name" value="NLR-like"/>
</dbReference>
<dbReference type="SUPFAM" id="SSF53167">
    <property type="entry name" value="Purine and uridine phosphorylases"/>
    <property type="match status" value="1"/>
</dbReference>
<feature type="repeat" description="ANK" evidence="2">
    <location>
        <begin position="948"/>
        <end position="973"/>
    </location>
</feature>
<feature type="signal peptide" evidence="3">
    <location>
        <begin position="1"/>
        <end position="22"/>
    </location>
</feature>
<dbReference type="InterPro" id="IPR056884">
    <property type="entry name" value="NPHP3-like_N"/>
</dbReference>
<dbReference type="InterPro" id="IPR002110">
    <property type="entry name" value="Ankyrin_rpt"/>
</dbReference>
<dbReference type="PANTHER" id="PTHR46082">
    <property type="entry name" value="ATP/GTP-BINDING PROTEIN-RELATED"/>
    <property type="match status" value="1"/>
</dbReference>
<feature type="repeat" description="ANK" evidence="2">
    <location>
        <begin position="1056"/>
        <end position="1088"/>
    </location>
</feature>
<keyword evidence="2" id="KW-0040">ANK repeat</keyword>
<proteinExistence type="predicted"/>
<dbReference type="PANTHER" id="PTHR46082:SF11">
    <property type="entry name" value="AAA+ ATPASE DOMAIN-CONTAINING PROTEIN-RELATED"/>
    <property type="match status" value="1"/>
</dbReference>
<gene>
    <name evidence="5" type="ORF">D6C84_06539</name>
</gene>
<organism evidence="5 6">
    <name type="scientific">Aureobasidium pullulans</name>
    <name type="common">Black yeast</name>
    <name type="synonym">Pullularia pullulans</name>
    <dbReference type="NCBI Taxonomy" id="5580"/>
    <lineage>
        <taxon>Eukaryota</taxon>
        <taxon>Fungi</taxon>
        <taxon>Dikarya</taxon>
        <taxon>Ascomycota</taxon>
        <taxon>Pezizomycotina</taxon>
        <taxon>Dothideomycetes</taxon>
        <taxon>Dothideomycetidae</taxon>
        <taxon>Dothideales</taxon>
        <taxon>Saccotheciaceae</taxon>
        <taxon>Aureobasidium</taxon>
    </lineage>
</organism>
<feature type="domain" description="Nephrocystin 3-like N-terminal" evidence="4">
    <location>
        <begin position="379"/>
        <end position="536"/>
    </location>
</feature>
<keyword evidence="1" id="KW-0677">Repeat</keyword>
<reference evidence="5 6" key="1">
    <citation type="submission" date="2018-10" db="EMBL/GenBank/DDBJ databases">
        <title>Fifty Aureobasidium pullulans genomes reveal a recombining polyextremotolerant generalist.</title>
        <authorList>
            <person name="Gostincar C."/>
            <person name="Turk M."/>
            <person name="Zajc J."/>
            <person name="Gunde-Cimerman N."/>
        </authorList>
    </citation>
    <scope>NUCLEOTIDE SEQUENCE [LARGE SCALE GENOMIC DNA]</scope>
    <source>
        <strain evidence="5 6">EXF-3403</strain>
    </source>
</reference>
<feature type="chain" id="PRO_5020826607" evidence="3">
    <location>
        <begin position="23"/>
        <end position="1560"/>
    </location>
</feature>
<evidence type="ECO:0000313" key="5">
    <source>
        <dbReference type="EMBL" id="THZ81488.1"/>
    </source>
</evidence>
<dbReference type="Gene3D" id="3.40.50.300">
    <property type="entry name" value="P-loop containing nucleotide triphosphate hydrolases"/>
    <property type="match status" value="1"/>
</dbReference>
<evidence type="ECO:0000256" key="1">
    <source>
        <dbReference type="ARBA" id="ARBA00022737"/>
    </source>
</evidence>
<dbReference type="GO" id="GO:0009116">
    <property type="term" value="P:nucleoside metabolic process"/>
    <property type="evidence" value="ECO:0007669"/>
    <property type="project" value="InterPro"/>
</dbReference>
<dbReference type="InterPro" id="IPR035994">
    <property type="entry name" value="Nucleoside_phosphorylase_sf"/>
</dbReference>
<dbReference type="SUPFAM" id="SSF48403">
    <property type="entry name" value="Ankyrin repeat"/>
    <property type="match status" value="2"/>
</dbReference>
<keyword evidence="3" id="KW-0732">Signal</keyword>